<protein>
    <recommendedName>
        <fullName evidence="3">Phage tail protein</fullName>
    </recommendedName>
</protein>
<organism evidence="1 2">
    <name type="scientific">Nocardia arthritidis</name>
    <dbReference type="NCBI Taxonomy" id="228602"/>
    <lineage>
        <taxon>Bacteria</taxon>
        <taxon>Bacillati</taxon>
        <taxon>Actinomycetota</taxon>
        <taxon>Actinomycetes</taxon>
        <taxon>Mycobacteriales</taxon>
        <taxon>Nocardiaceae</taxon>
        <taxon>Nocardia</taxon>
    </lineage>
</organism>
<keyword evidence="2" id="KW-1185">Reference proteome</keyword>
<evidence type="ECO:0000313" key="1">
    <source>
        <dbReference type="EMBL" id="QIS16411.1"/>
    </source>
</evidence>
<dbReference type="InterPro" id="IPR058154">
    <property type="entry name" value="Bxb1_TTP-like"/>
</dbReference>
<dbReference type="KEGG" id="nah:F5544_43015"/>
<sequence>MATTANVYSAMPKASGAVLRAPLGTPGPSGATDLPNSAFVDCGYVGEGGFTESNTRENEKKKSFGGSTVKVLQKNYTATVKFAFLESTNADVLKAVFGDTNVVPDAKTGDLTVKKNKKVLPHNAWIIDTVDESVGAIRTFIPNGQITAVDDIIKVHSDVIQYTVTMECFEDSSGNNIYEYIHKNS</sequence>
<dbReference type="Pfam" id="PF25681">
    <property type="entry name" value="Phage_TTP_17"/>
    <property type="match status" value="1"/>
</dbReference>
<reference evidence="1 2" key="1">
    <citation type="journal article" date="2019" name="ACS Chem. Biol.">
        <title>Identification and Mobilization of a Cryptic Antibiotic Biosynthesis Gene Locus from a Human-Pathogenic Nocardia Isolate.</title>
        <authorList>
            <person name="Herisse M."/>
            <person name="Ishida K."/>
            <person name="Porter J.L."/>
            <person name="Howden B."/>
            <person name="Hertweck C."/>
            <person name="Stinear T.P."/>
            <person name="Pidot S.J."/>
        </authorList>
    </citation>
    <scope>NUCLEOTIDE SEQUENCE [LARGE SCALE GENOMIC DNA]</scope>
    <source>
        <strain evidence="1 2">AUSMDU00012717</strain>
    </source>
</reference>
<proteinExistence type="predicted"/>
<dbReference type="AlphaFoldDB" id="A0A6G9YTJ0"/>
<dbReference type="Proteomes" id="UP000503540">
    <property type="component" value="Chromosome"/>
</dbReference>
<dbReference type="EMBL" id="CP046172">
    <property type="protein sequence ID" value="QIS16411.1"/>
    <property type="molecule type" value="Genomic_DNA"/>
</dbReference>
<accession>A0A6G9YTJ0</accession>
<gene>
    <name evidence="1" type="ORF">F5544_43015</name>
</gene>
<dbReference type="RefSeq" id="WP_167478502.1">
    <property type="nucleotide sequence ID" value="NZ_CP046172.1"/>
</dbReference>
<name>A0A6G9YTJ0_9NOCA</name>
<evidence type="ECO:0008006" key="3">
    <source>
        <dbReference type="Google" id="ProtNLM"/>
    </source>
</evidence>
<evidence type="ECO:0000313" key="2">
    <source>
        <dbReference type="Proteomes" id="UP000503540"/>
    </source>
</evidence>